<keyword evidence="2" id="KW-1185">Reference proteome</keyword>
<protein>
    <submittedName>
        <fullName evidence="1">Uncharacterized protein</fullName>
    </submittedName>
</protein>
<organism evidence="1 2">
    <name type="scientific">Sinosporangium siamense</name>
    <dbReference type="NCBI Taxonomy" id="1367973"/>
    <lineage>
        <taxon>Bacteria</taxon>
        <taxon>Bacillati</taxon>
        <taxon>Actinomycetota</taxon>
        <taxon>Actinomycetes</taxon>
        <taxon>Streptosporangiales</taxon>
        <taxon>Streptosporangiaceae</taxon>
        <taxon>Sinosporangium</taxon>
    </lineage>
</organism>
<dbReference type="AlphaFoldDB" id="A0A919RLU5"/>
<comment type="caution">
    <text evidence="1">The sequence shown here is derived from an EMBL/GenBank/DDBJ whole genome shotgun (WGS) entry which is preliminary data.</text>
</comment>
<gene>
    <name evidence="1" type="ORF">Ssi02_50300</name>
</gene>
<evidence type="ECO:0000313" key="1">
    <source>
        <dbReference type="EMBL" id="GII94799.1"/>
    </source>
</evidence>
<sequence>MIAICRRTAFFFGILPLVNEGIPERDPLAIGRARVRFRAAGQGFFRGLRRTAGKVRSTEPRTAQVFEV</sequence>
<dbReference type="EMBL" id="BOOW01000031">
    <property type="protein sequence ID" value="GII94799.1"/>
    <property type="molecule type" value="Genomic_DNA"/>
</dbReference>
<proteinExistence type="predicted"/>
<dbReference type="Proteomes" id="UP000606172">
    <property type="component" value="Unassembled WGS sequence"/>
</dbReference>
<reference evidence="1" key="1">
    <citation type="submission" date="2021-01" db="EMBL/GenBank/DDBJ databases">
        <title>Whole genome shotgun sequence of Sinosporangium siamense NBRC 109515.</title>
        <authorList>
            <person name="Komaki H."/>
            <person name="Tamura T."/>
        </authorList>
    </citation>
    <scope>NUCLEOTIDE SEQUENCE</scope>
    <source>
        <strain evidence="1">NBRC 109515</strain>
    </source>
</reference>
<evidence type="ECO:0000313" key="2">
    <source>
        <dbReference type="Proteomes" id="UP000606172"/>
    </source>
</evidence>
<accession>A0A919RLU5</accession>
<name>A0A919RLU5_9ACTN</name>